<dbReference type="RefSeq" id="WP_264792419.1">
    <property type="nucleotide sequence ID" value="NZ_AP026867.1"/>
</dbReference>
<dbReference type="PROSITE" id="PS51257">
    <property type="entry name" value="PROKAR_LIPOPROTEIN"/>
    <property type="match status" value="1"/>
</dbReference>
<evidence type="ECO:0000313" key="3">
    <source>
        <dbReference type="Proteomes" id="UP001060919"/>
    </source>
</evidence>
<dbReference type="InterPro" id="IPR011044">
    <property type="entry name" value="Quino_amine_DH_bsu"/>
</dbReference>
<name>A0A916DT40_9BACT</name>
<dbReference type="Proteomes" id="UP001060919">
    <property type="component" value="Chromosome"/>
</dbReference>
<dbReference type="Pfam" id="PF14298">
    <property type="entry name" value="DUF4374"/>
    <property type="match status" value="1"/>
</dbReference>
<sequence length="408" mass="44752">MYNLNRFFCLLLATSFGLVACKDTIVEPTNVNSGITYALKTTGNDETEFLLTQEDLMQGELSAVNNGIEQTGWRFYYPVGKTLFASGYSDDNQCAGFAFDETGTLVNKGEFIFDNALEMFGSADNDQTLLAMEIPRAGFQNRRLYFIDVNTVGVKKIVGTKIFESTTDSLIAWPTALTVRGDKLFIPFQKLDVHGNFSTPEPDGALVAVYSYPNVGSQPEKIISDPRTCNIGVNGMTTGLIEADNGDLYSFSCGAVMAGFTALSSKPSAILRIKSGETEFDQNYFFDIEVATNGGKIFWFDYVGNNKAIARILTADNPTAPWGAYGRDIFNQKLVILDLENKTVTDVANVPLHAKRYTSPIFVEEGKVYVSIETAADAYVYQVDIATATATKGAKILGKTIKGFYDLR</sequence>
<organism evidence="2 3">
    <name type="scientific">Aureispira anguillae</name>
    <dbReference type="NCBI Taxonomy" id="2864201"/>
    <lineage>
        <taxon>Bacteria</taxon>
        <taxon>Pseudomonadati</taxon>
        <taxon>Bacteroidota</taxon>
        <taxon>Saprospiria</taxon>
        <taxon>Saprospirales</taxon>
        <taxon>Saprospiraceae</taxon>
        <taxon>Aureispira</taxon>
    </lineage>
</organism>
<reference evidence="2" key="1">
    <citation type="submission" date="2022-09" db="EMBL/GenBank/DDBJ databases">
        <title>Aureispira anguillicida sp. nov., isolated from Leptocephalus of Japanese eel Anguilla japonica.</title>
        <authorList>
            <person name="Yuasa K."/>
            <person name="Mekata T."/>
            <person name="Ikunari K."/>
        </authorList>
    </citation>
    <scope>NUCLEOTIDE SEQUENCE</scope>
    <source>
        <strain evidence="2">EL160426</strain>
    </source>
</reference>
<keyword evidence="3" id="KW-1185">Reference proteome</keyword>
<proteinExistence type="predicted"/>
<evidence type="ECO:0000256" key="1">
    <source>
        <dbReference type="SAM" id="SignalP"/>
    </source>
</evidence>
<evidence type="ECO:0000313" key="2">
    <source>
        <dbReference type="EMBL" id="BDS11216.1"/>
    </source>
</evidence>
<dbReference type="InterPro" id="IPR025401">
    <property type="entry name" value="DUF4374"/>
</dbReference>
<dbReference type="KEGG" id="aup:AsAng_0019280"/>
<feature type="signal peptide" evidence="1">
    <location>
        <begin position="1"/>
        <end position="20"/>
    </location>
</feature>
<accession>A0A916DT40</accession>
<feature type="chain" id="PRO_5037275776" evidence="1">
    <location>
        <begin position="21"/>
        <end position="408"/>
    </location>
</feature>
<dbReference type="AlphaFoldDB" id="A0A916DT40"/>
<protein>
    <submittedName>
        <fullName evidence="2">DUF4374 domain-containing protein</fullName>
    </submittedName>
</protein>
<dbReference type="EMBL" id="AP026867">
    <property type="protein sequence ID" value="BDS11216.1"/>
    <property type="molecule type" value="Genomic_DNA"/>
</dbReference>
<keyword evidence="1" id="KW-0732">Signal</keyword>
<dbReference type="SUPFAM" id="SSF50969">
    <property type="entry name" value="YVTN repeat-like/Quinoprotein amine dehydrogenase"/>
    <property type="match status" value="1"/>
</dbReference>
<gene>
    <name evidence="2" type="ORF">AsAng_0019280</name>
</gene>